<name>A0A8J2NP22_9HEXA</name>
<keyword evidence="3" id="KW-1185">Reference proteome</keyword>
<dbReference type="AlphaFoldDB" id="A0A8J2NP22"/>
<evidence type="ECO:0000313" key="3">
    <source>
        <dbReference type="Proteomes" id="UP000708208"/>
    </source>
</evidence>
<feature type="transmembrane region" description="Helical" evidence="1">
    <location>
        <begin position="176"/>
        <end position="197"/>
    </location>
</feature>
<keyword evidence="1" id="KW-0812">Transmembrane</keyword>
<gene>
    <name evidence="2" type="ORF">AFUS01_LOCUS3101</name>
</gene>
<evidence type="ECO:0000313" key="2">
    <source>
        <dbReference type="EMBL" id="CAG7685017.1"/>
    </source>
</evidence>
<organism evidence="2 3">
    <name type="scientific">Allacma fusca</name>
    <dbReference type="NCBI Taxonomy" id="39272"/>
    <lineage>
        <taxon>Eukaryota</taxon>
        <taxon>Metazoa</taxon>
        <taxon>Ecdysozoa</taxon>
        <taxon>Arthropoda</taxon>
        <taxon>Hexapoda</taxon>
        <taxon>Collembola</taxon>
        <taxon>Symphypleona</taxon>
        <taxon>Sminthuridae</taxon>
        <taxon>Allacma</taxon>
    </lineage>
</organism>
<feature type="transmembrane region" description="Helical" evidence="1">
    <location>
        <begin position="26"/>
        <end position="51"/>
    </location>
</feature>
<feature type="transmembrane region" description="Helical" evidence="1">
    <location>
        <begin position="236"/>
        <end position="253"/>
    </location>
</feature>
<sequence>MNQIPVLGAKCPGKGLNVKGWWTQPIAIILLWYQSAMFTSFAVIFSTLSLLQSHRSHYAYSCVPDGWKSIWTLAAFSIFEGYQTFGNYCLLANFVVFTVSYFLSTTAWLFELQSILRKDIKCFISKHQMYQYLRLLTIFFNDFASRIFVPILTIYLCLFNMGTLYGLLRTYRSLPLLTYLIFPCGFISGMFIQLVCYPQCSKIIIFSMTAKALMRAGVSEGDDFDRDSRNMVRFKGVLFFTVSYFLSTTAWLFELQSILKKENKGLISKYQIYQYLRLLTLFFNDFASRIFVPIFTIYLCLFDMGSLYGILRTYHSLPLLTYLMFPCCFMSATFIQLVCYPQCSKIIIFSGAVKALMRGRVNEGDDFESDRRNMIKLRKVLCKSLVPFGIEIASICKVQLLTVLSMLELTFSGTLLILLNF</sequence>
<keyword evidence="1" id="KW-1133">Transmembrane helix</keyword>
<dbReference type="EMBL" id="CAJVCH010018299">
    <property type="protein sequence ID" value="CAG7685017.1"/>
    <property type="molecule type" value="Genomic_DNA"/>
</dbReference>
<feature type="transmembrane region" description="Helical" evidence="1">
    <location>
        <begin position="85"/>
        <end position="111"/>
    </location>
</feature>
<keyword evidence="1" id="KW-0472">Membrane</keyword>
<comment type="caution">
    <text evidence="2">The sequence shown here is derived from an EMBL/GenBank/DDBJ whole genome shotgun (WGS) entry which is preliminary data.</text>
</comment>
<dbReference type="Proteomes" id="UP000708208">
    <property type="component" value="Unassembled WGS sequence"/>
</dbReference>
<feature type="transmembrane region" description="Helical" evidence="1">
    <location>
        <begin position="286"/>
        <end position="307"/>
    </location>
</feature>
<feature type="transmembrane region" description="Helical" evidence="1">
    <location>
        <begin position="319"/>
        <end position="338"/>
    </location>
</feature>
<reference evidence="2" key="1">
    <citation type="submission" date="2021-06" db="EMBL/GenBank/DDBJ databases">
        <authorList>
            <person name="Hodson N. C."/>
            <person name="Mongue J. A."/>
            <person name="Jaron S. K."/>
        </authorList>
    </citation>
    <scope>NUCLEOTIDE SEQUENCE</scope>
</reference>
<protein>
    <submittedName>
        <fullName evidence="2">Uncharacterized protein</fullName>
    </submittedName>
</protein>
<feature type="transmembrane region" description="Helical" evidence="1">
    <location>
        <begin position="132"/>
        <end position="156"/>
    </location>
</feature>
<evidence type="ECO:0000256" key="1">
    <source>
        <dbReference type="SAM" id="Phobius"/>
    </source>
</evidence>
<proteinExistence type="predicted"/>
<accession>A0A8J2NP22</accession>